<comment type="caution">
    <text evidence="4">The sequence shown here is derived from an EMBL/GenBank/DDBJ whole genome shotgun (WGS) entry which is preliminary data.</text>
</comment>
<gene>
    <name evidence="4" type="ORF">CJ235_03560</name>
    <name evidence="3" type="ORF">NW112_10505</name>
    <name evidence="2" type="ORF">NW133_07715</name>
</gene>
<organism evidence="4 5">
    <name type="scientific">Staphylococcus pettenkoferi</name>
    <dbReference type="NCBI Taxonomy" id="170573"/>
    <lineage>
        <taxon>Bacteria</taxon>
        <taxon>Bacillati</taxon>
        <taxon>Bacillota</taxon>
        <taxon>Bacilli</taxon>
        <taxon>Bacillales</taxon>
        <taxon>Staphylococcaceae</taxon>
        <taxon>Staphylococcus</taxon>
    </lineage>
</organism>
<proteinExistence type="predicted"/>
<dbReference type="RefSeq" id="WP_002471470.1">
    <property type="nucleotide sequence ID" value="NZ_CP022096.2"/>
</dbReference>
<reference evidence="4 5" key="1">
    <citation type="submission" date="2017-09" db="EMBL/GenBank/DDBJ databases">
        <title>Bacterial strain isolated from the female urinary microbiota.</title>
        <authorList>
            <person name="Thomas-White K."/>
            <person name="Kumar N."/>
            <person name="Forster S."/>
            <person name="Putonti C."/>
            <person name="Lawley T."/>
            <person name="Wolfe A.J."/>
        </authorList>
    </citation>
    <scope>NUCLEOTIDE SEQUENCE [LARGE SCALE GENOMIC DNA]</scope>
    <source>
        <strain evidence="4 5">UMB0834</strain>
    </source>
</reference>
<dbReference type="CDD" id="cd04301">
    <property type="entry name" value="NAT_SF"/>
    <property type="match status" value="1"/>
</dbReference>
<dbReference type="PANTHER" id="PTHR39173:SF1">
    <property type="entry name" value="ACETYLTRANSFERASE"/>
    <property type="match status" value="1"/>
</dbReference>
<dbReference type="SUPFAM" id="SSF55729">
    <property type="entry name" value="Acyl-CoA N-acyltransferases (Nat)"/>
    <property type="match status" value="1"/>
</dbReference>
<reference evidence="2" key="4">
    <citation type="submission" date="2022-08" db="EMBL/GenBank/DDBJ databases">
        <authorList>
            <person name="Magnan C."/>
        </authorList>
    </citation>
    <scope>NUCLEOTIDE SEQUENCE</scope>
    <source>
        <strain evidence="2">NSP012P</strain>
    </source>
</reference>
<dbReference type="EMBL" id="PNGG01000001">
    <property type="protein sequence ID" value="PMC20767.1"/>
    <property type="molecule type" value="Genomic_DNA"/>
</dbReference>
<dbReference type="InterPro" id="IPR016181">
    <property type="entry name" value="Acyl_CoA_acyltransferase"/>
</dbReference>
<dbReference type="Pfam" id="PF13302">
    <property type="entry name" value="Acetyltransf_3"/>
    <property type="match status" value="1"/>
</dbReference>
<dbReference type="GO" id="GO:0016747">
    <property type="term" value="F:acyltransferase activity, transferring groups other than amino-acyl groups"/>
    <property type="evidence" value="ECO:0007669"/>
    <property type="project" value="InterPro"/>
</dbReference>
<dbReference type="EMBL" id="JANSKX010000038">
    <property type="protein sequence ID" value="MCY1595668.1"/>
    <property type="molecule type" value="Genomic_DNA"/>
</dbReference>
<evidence type="ECO:0000259" key="1">
    <source>
        <dbReference type="PROSITE" id="PS51186"/>
    </source>
</evidence>
<keyword evidence="6" id="KW-1185">Reference proteome</keyword>
<dbReference type="EC" id="2.3.1.-" evidence="2"/>
<dbReference type="Gene3D" id="3.40.630.30">
    <property type="match status" value="1"/>
</dbReference>
<evidence type="ECO:0000313" key="6">
    <source>
        <dbReference type="Proteomes" id="UP001072952"/>
    </source>
</evidence>
<dbReference type="Proteomes" id="UP001081438">
    <property type="component" value="Unassembled WGS sequence"/>
</dbReference>
<protein>
    <submittedName>
        <fullName evidence="4">GNAT family N-acetyltransferase</fullName>
        <ecNumber evidence="2">2.3.1.-</ecNumber>
    </submittedName>
</protein>
<dbReference type="Proteomes" id="UP001072952">
    <property type="component" value="Unassembled WGS sequence"/>
</dbReference>
<evidence type="ECO:0000313" key="4">
    <source>
        <dbReference type="EMBL" id="PMC20767.1"/>
    </source>
</evidence>
<keyword evidence="4" id="KW-0808">Transferase</keyword>
<reference evidence="2" key="2">
    <citation type="journal article" date="2022" name="Int. J. Mol. Sci.">
        <title>Phenotypic and Genotypic Virulence Characterisation of Staphylococcus pettenkoferi Strains Isolated from Human Bloodstream and Diabetic Foot Infections.</title>
        <authorList>
            <person name="Magnan C."/>
            <person name="Ahmad-Mansour N."/>
            <person name="Pouget C."/>
            <person name="Morsli M."/>
            <person name="Huc-Brandt S."/>
            <person name="Pantel A."/>
            <person name="Dunyach-Remy C."/>
            <person name="Sotto A."/>
            <person name="Molle V."/>
            <person name="Lavigne J.-P."/>
        </authorList>
    </citation>
    <scope>NUCLEOTIDE SEQUENCE</scope>
    <source>
        <strain evidence="2">NSP012P</strain>
    </source>
</reference>
<accession>A0A1Z3U2N6</accession>
<evidence type="ECO:0000313" key="2">
    <source>
        <dbReference type="EMBL" id="MCY1583413.1"/>
    </source>
</evidence>
<evidence type="ECO:0000313" key="5">
    <source>
        <dbReference type="Proteomes" id="UP000235748"/>
    </source>
</evidence>
<dbReference type="Proteomes" id="UP000235748">
    <property type="component" value="Unassembled WGS sequence"/>
</dbReference>
<dbReference type="AlphaFoldDB" id="A0A1Z3U2N6"/>
<name>A0A1Z3U2N6_9STAP</name>
<dbReference type="PROSITE" id="PS51186">
    <property type="entry name" value="GNAT"/>
    <property type="match status" value="1"/>
</dbReference>
<sequence length="168" mass="19137">MAEFRELTMADEERYCEYIKEWIDNDELVVPRVTDIVKYDDFEDLVKSLEANKSHDESIDNTTYFLIVEGTIIGAANIRHDLNHKLKKVGGHVGYGVRRSYRGQGYGSKILKKALDYLSRIDVKEALVTCEKSNTSSAKVIEKNGGEEIEPSVMEDGTEVRRFIIEIA</sequence>
<dbReference type="EMBL" id="JANSLD010000028">
    <property type="protein sequence ID" value="MCY1583413.1"/>
    <property type="molecule type" value="Genomic_DNA"/>
</dbReference>
<dbReference type="PANTHER" id="PTHR39173">
    <property type="entry name" value="ACETYLTRANSFERASE"/>
    <property type="match status" value="1"/>
</dbReference>
<dbReference type="KEGG" id="spet:CEP67_09620"/>
<dbReference type="InterPro" id="IPR000182">
    <property type="entry name" value="GNAT_dom"/>
</dbReference>
<dbReference type="GeneID" id="98296765"/>
<evidence type="ECO:0000313" key="3">
    <source>
        <dbReference type="EMBL" id="MCY1595668.1"/>
    </source>
</evidence>
<reference evidence="3" key="3">
    <citation type="journal article" date="2022" name="Int. J. Mol. Sci.">
        <title>Phenotypic and genotypic virulence characterisation of Staphylococcus pettenkoferi strains isolated from human bloodstream and diabetic foot infections.</title>
        <authorList>
            <person name="Magnan C."/>
        </authorList>
    </citation>
    <scope>NUCLEOTIDE SEQUENCE</scope>
    <source>
        <strain evidence="3">NSP020P</strain>
    </source>
</reference>
<feature type="domain" description="N-acetyltransferase" evidence="1">
    <location>
        <begin position="2"/>
        <end position="168"/>
    </location>
</feature>
<keyword evidence="2" id="KW-0012">Acyltransferase</keyword>